<reference evidence="2" key="3">
    <citation type="submission" date="2019-12" db="EMBL/GenBank/DDBJ databases">
        <authorList>
            <consortium name="NCBI Pathogen Detection Project"/>
        </authorList>
    </citation>
    <scope>NUCLEOTIDE SEQUENCE</scope>
    <source>
        <strain evidence="2">1930</strain>
    </source>
</reference>
<evidence type="ECO:0000313" key="6">
    <source>
        <dbReference type="Proteomes" id="UP000464718"/>
    </source>
</evidence>
<evidence type="ECO:0000313" key="7">
    <source>
        <dbReference type="Proteomes" id="UP000555836"/>
    </source>
</evidence>
<protein>
    <submittedName>
        <fullName evidence="4">Uncharacterized protein</fullName>
    </submittedName>
</protein>
<proteinExistence type="predicted"/>
<evidence type="ECO:0000313" key="3">
    <source>
        <dbReference type="EMBL" id="HAS6680760.1"/>
    </source>
</evidence>
<dbReference type="RefSeq" id="WP_005482667.1">
    <property type="nucleotide sequence ID" value="NZ_CABMHD010000003.1"/>
</dbReference>
<organism evidence="4 7">
    <name type="scientific">Vibrio parahaemolyticus</name>
    <dbReference type="NCBI Taxonomy" id="670"/>
    <lineage>
        <taxon>Bacteria</taxon>
        <taxon>Pseudomonadati</taxon>
        <taxon>Pseudomonadota</taxon>
        <taxon>Gammaproteobacteria</taxon>
        <taxon>Vibrionales</taxon>
        <taxon>Vibrionaceae</taxon>
        <taxon>Vibrio</taxon>
    </lineage>
</organism>
<evidence type="ECO:0000313" key="4">
    <source>
        <dbReference type="EMBL" id="NMU25873.1"/>
    </source>
</evidence>
<evidence type="ECO:0000256" key="1">
    <source>
        <dbReference type="SAM" id="MobiDB-lite"/>
    </source>
</evidence>
<reference evidence="4 7" key="4">
    <citation type="submission" date="2020-04" db="EMBL/GenBank/DDBJ databases">
        <title>Whole-genome sequencing of Vibrio spp. from China reveals different genetic environments of blaCTX-M-14 among diverse lineages.</title>
        <authorList>
            <person name="Zheng Z."/>
            <person name="Ye L."/>
            <person name="Chen S."/>
        </authorList>
    </citation>
    <scope>NUCLEOTIDE SEQUENCE [LARGE SCALE GENOMIC DNA]</scope>
    <source>
        <strain evidence="4 7">Vb0574</strain>
    </source>
</reference>
<evidence type="ECO:0000313" key="5">
    <source>
        <dbReference type="EMBL" id="QHH11166.1"/>
    </source>
</evidence>
<gene>
    <name evidence="5" type="ORF">EHC69_17790</name>
    <name evidence="4" type="ORF">HKB21_09565</name>
    <name evidence="2" type="ORF">I7278_10120</name>
    <name evidence="3" type="ORF">I7278_28810</name>
</gene>
<sequence length="57" mass="6507">MVTQNTNFSPEQPKHEKDEQQNVAIVEFNSSVLSRQSTDFLTHEELKMLEAVIGIAF</sequence>
<name>A0A2R9VU46_VIBPH</name>
<dbReference type="EMBL" id="CP034299">
    <property type="protein sequence ID" value="QHH11166.1"/>
    <property type="molecule type" value="Genomic_DNA"/>
</dbReference>
<reference evidence="2" key="1">
    <citation type="journal article" date="2018" name="Genome Biol.">
        <title>SKESA: strategic k-mer extension for scrupulous assemblies.</title>
        <authorList>
            <person name="Souvorov A."/>
            <person name="Agarwala R."/>
            <person name="Lipman D.J."/>
        </authorList>
    </citation>
    <scope>NUCLEOTIDE SEQUENCE</scope>
    <source>
        <strain evidence="2">1930</strain>
    </source>
</reference>
<evidence type="ECO:0000313" key="2">
    <source>
        <dbReference type="EMBL" id="HAS6677163.1"/>
    </source>
</evidence>
<dbReference type="GeneID" id="44157195"/>
<dbReference type="EMBL" id="DACQKT010000003">
    <property type="protein sequence ID" value="HAS6677163.1"/>
    <property type="molecule type" value="Genomic_DNA"/>
</dbReference>
<dbReference type="Proteomes" id="UP000555836">
    <property type="component" value="Unassembled WGS sequence"/>
</dbReference>
<feature type="compositionally biased region" description="Polar residues" evidence="1">
    <location>
        <begin position="1"/>
        <end position="10"/>
    </location>
</feature>
<reference evidence="5 6" key="2">
    <citation type="submission" date="2018-12" db="EMBL/GenBank/DDBJ databases">
        <title>Genomic insights into the evolutionary origins and pathogenicity of five Vibrio parahaemolyticus strains isolated from the shrimp with acute hepatopancreatic necrosis disease (AHPND).</title>
        <authorList>
            <person name="Yang Q."/>
            <person name="Dong X."/>
            <person name="Xie G."/>
            <person name="Fu S."/>
            <person name="Zou P."/>
            <person name="Sun J."/>
            <person name="Wang Y."/>
            <person name="Huang J."/>
        </authorList>
    </citation>
    <scope>NUCLEOTIDE SEQUENCE [LARGE SCALE GENOMIC DNA]</scope>
    <source>
        <strain evidence="5 6">20160303005-1</strain>
    </source>
</reference>
<accession>A0A2R9VU46</accession>
<dbReference type="Proteomes" id="UP000464718">
    <property type="component" value="Chromosome ii"/>
</dbReference>
<dbReference type="EMBL" id="DACQKT010000084">
    <property type="protein sequence ID" value="HAS6680760.1"/>
    <property type="molecule type" value="Genomic_DNA"/>
</dbReference>
<feature type="region of interest" description="Disordered" evidence="1">
    <location>
        <begin position="1"/>
        <end position="21"/>
    </location>
</feature>
<dbReference type="EMBL" id="JABCLD010001111">
    <property type="protein sequence ID" value="NMU25873.1"/>
    <property type="molecule type" value="Genomic_DNA"/>
</dbReference>
<dbReference type="Proteomes" id="UP000856022">
    <property type="component" value="Unassembled WGS sequence"/>
</dbReference>
<dbReference type="AlphaFoldDB" id="A0A2R9VU46"/>